<dbReference type="Proteomes" id="UP000030988">
    <property type="component" value="Unassembled WGS sequence"/>
</dbReference>
<dbReference type="OrthoDB" id="1432662at2"/>
<dbReference type="InterPro" id="IPR012349">
    <property type="entry name" value="Split_barrel_FMN-bd"/>
</dbReference>
<gene>
    <name evidence="2" type="ORF">PK98_05150</name>
</gene>
<dbReference type="Gene3D" id="2.30.110.10">
    <property type="entry name" value="Electron Transport, Fmn-binding Protein, Chain A"/>
    <property type="match status" value="1"/>
</dbReference>
<feature type="domain" description="General stress protein FMN-binding split barrel" evidence="1">
    <location>
        <begin position="8"/>
        <end position="132"/>
    </location>
</feature>
<dbReference type="PANTHER" id="PTHR34818">
    <property type="entry name" value="PROTEIN BLI-3"/>
    <property type="match status" value="1"/>
</dbReference>
<dbReference type="InterPro" id="IPR038725">
    <property type="entry name" value="YdaG_split_barrel_FMN-bd"/>
</dbReference>
<comment type="caution">
    <text evidence="2">The sequence shown here is derived from an EMBL/GenBank/DDBJ whole genome shotgun (WGS) entry which is preliminary data.</text>
</comment>
<dbReference type="EMBL" id="JTDN01000001">
    <property type="protein sequence ID" value="KHL25956.1"/>
    <property type="molecule type" value="Genomic_DNA"/>
</dbReference>
<evidence type="ECO:0000313" key="2">
    <source>
        <dbReference type="EMBL" id="KHL25956.1"/>
    </source>
</evidence>
<reference evidence="2 3" key="1">
    <citation type="submission" date="2014-11" db="EMBL/GenBank/DDBJ databases">
        <title>Draft genome sequence of Kirrobacter mercurialis.</title>
        <authorList>
            <person name="Coil D.A."/>
            <person name="Eisen J.A."/>
        </authorList>
    </citation>
    <scope>NUCLEOTIDE SEQUENCE [LARGE SCALE GENOMIC DNA]</scope>
    <source>
        <strain evidence="2 3">Coronado</strain>
    </source>
</reference>
<dbReference type="STRING" id="1572751.PK98_05150"/>
<protein>
    <submittedName>
        <fullName evidence="2">General stress protein</fullName>
    </submittedName>
</protein>
<dbReference type="Pfam" id="PF16242">
    <property type="entry name" value="Pyrid_ox_like"/>
    <property type="match status" value="1"/>
</dbReference>
<keyword evidence="3" id="KW-1185">Reference proteome</keyword>
<dbReference type="InterPro" id="IPR052917">
    <property type="entry name" value="Stress-Dev_Protein"/>
</dbReference>
<proteinExistence type="predicted"/>
<dbReference type="RefSeq" id="WP_039094782.1">
    <property type="nucleotide sequence ID" value="NZ_JTDN01000001.1"/>
</dbReference>
<accession>A0A0B2C1S3</accession>
<dbReference type="SUPFAM" id="SSF50475">
    <property type="entry name" value="FMN-binding split barrel"/>
    <property type="match status" value="1"/>
</dbReference>
<organism evidence="2 3">
    <name type="scientific">Croceibacterium mercuriale</name>
    <dbReference type="NCBI Taxonomy" id="1572751"/>
    <lineage>
        <taxon>Bacteria</taxon>
        <taxon>Pseudomonadati</taxon>
        <taxon>Pseudomonadota</taxon>
        <taxon>Alphaproteobacteria</taxon>
        <taxon>Sphingomonadales</taxon>
        <taxon>Erythrobacteraceae</taxon>
        <taxon>Croceibacterium</taxon>
    </lineage>
</organism>
<sequence>MSDTHELKQKFWKALAESPYTFLQLDAAPATAVPMTATLDRDADSAIWFFTKKDHALAAGGPATATFTGKGHQMFVRFGGTLVTEHSRERLDKQWTKQIEAWYPQGKEDPNLLFLRMDLGRAEIWNSDLGVIDEVKMMLGFDVHAEAHDEHTKTVL</sequence>
<evidence type="ECO:0000313" key="3">
    <source>
        <dbReference type="Proteomes" id="UP000030988"/>
    </source>
</evidence>
<evidence type="ECO:0000259" key="1">
    <source>
        <dbReference type="Pfam" id="PF16242"/>
    </source>
</evidence>
<dbReference type="PANTHER" id="PTHR34818:SF1">
    <property type="entry name" value="PROTEIN BLI-3"/>
    <property type="match status" value="1"/>
</dbReference>
<dbReference type="AlphaFoldDB" id="A0A0B2C1S3"/>
<name>A0A0B2C1S3_9SPHN</name>